<dbReference type="GO" id="GO:0016042">
    <property type="term" value="P:lipid catabolic process"/>
    <property type="evidence" value="ECO:0007669"/>
    <property type="project" value="InterPro"/>
</dbReference>
<evidence type="ECO:0000313" key="4">
    <source>
        <dbReference type="Proteomes" id="UP001163105"/>
    </source>
</evidence>
<keyword evidence="3" id="KW-0031">Aminopeptidase</keyword>
<organism evidence="3 4">
    <name type="scientific">Purpureocillium lavendulum</name>
    <dbReference type="NCBI Taxonomy" id="1247861"/>
    <lineage>
        <taxon>Eukaryota</taxon>
        <taxon>Fungi</taxon>
        <taxon>Dikarya</taxon>
        <taxon>Ascomycota</taxon>
        <taxon>Pezizomycotina</taxon>
        <taxon>Sordariomycetes</taxon>
        <taxon>Hypocreomycetidae</taxon>
        <taxon>Hypocreales</taxon>
        <taxon>Ophiocordycipitaceae</taxon>
        <taxon>Purpureocillium</taxon>
    </lineage>
</organism>
<proteinExistence type="predicted"/>
<dbReference type="EMBL" id="JAQHRD010000012">
    <property type="protein sequence ID" value="KAJ6437366.1"/>
    <property type="molecule type" value="Genomic_DNA"/>
</dbReference>
<dbReference type="GO" id="GO:0004177">
    <property type="term" value="F:aminopeptidase activity"/>
    <property type="evidence" value="ECO:0007669"/>
    <property type="project" value="UniProtKB-KW"/>
</dbReference>
<dbReference type="SUPFAM" id="SSF53474">
    <property type="entry name" value="alpha/beta-Hydrolases"/>
    <property type="match status" value="1"/>
</dbReference>
<feature type="signal peptide" evidence="1">
    <location>
        <begin position="1"/>
        <end position="16"/>
    </location>
</feature>
<name>A0AB34FG27_9HYPO</name>
<keyword evidence="3" id="KW-0645">Protease</keyword>
<reference evidence="3" key="1">
    <citation type="submission" date="2023-01" db="EMBL/GenBank/DDBJ databases">
        <title>The growth and conidiation of Purpureocillium lavendulum are regulated by nitrogen source and histone H3K14 acetylation.</title>
        <authorList>
            <person name="Tang P."/>
            <person name="Han J."/>
            <person name="Zhang C."/>
            <person name="Tang P."/>
            <person name="Qi F."/>
            <person name="Zhang K."/>
            <person name="Liang L."/>
        </authorList>
    </citation>
    <scope>NUCLEOTIDE SEQUENCE</scope>
    <source>
        <strain evidence="3">YMF1.00683</strain>
    </source>
</reference>
<dbReference type="InterPro" id="IPR022742">
    <property type="entry name" value="Hydrolase_4"/>
</dbReference>
<dbReference type="Pfam" id="PF12146">
    <property type="entry name" value="Hydrolase_4"/>
    <property type="match status" value="1"/>
</dbReference>
<dbReference type="InterPro" id="IPR029058">
    <property type="entry name" value="AB_hydrolase_fold"/>
</dbReference>
<comment type="caution">
    <text evidence="3">The sequence shown here is derived from an EMBL/GenBank/DDBJ whole genome shotgun (WGS) entry which is preliminary data.</text>
</comment>
<dbReference type="Gene3D" id="3.40.50.1820">
    <property type="entry name" value="alpha/beta hydrolase"/>
    <property type="match status" value="2"/>
</dbReference>
<evidence type="ECO:0000259" key="2">
    <source>
        <dbReference type="Pfam" id="PF12146"/>
    </source>
</evidence>
<accession>A0AB34FG27</accession>
<protein>
    <submittedName>
        <fullName evidence="3">Prolyl aminopeptidase (Secreted protein)</fullName>
    </submittedName>
</protein>
<gene>
    <name evidence="3" type="ORF">O9K51_09922</name>
</gene>
<feature type="domain" description="Serine aminopeptidase S33" evidence="2">
    <location>
        <begin position="185"/>
        <end position="424"/>
    </location>
</feature>
<keyword evidence="3" id="KW-0378">Hydrolase</keyword>
<dbReference type="InterPro" id="IPR005152">
    <property type="entry name" value="Lipase_secreted"/>
</dbReference>
<dbReference type="AlphaFoldDB" id="A0AB34FG27"/>
<dbReference type="GO" id="GO:0004806">
    <property type="term" value="F:triacylglycerol lipase activity"/>
    <property type="evidence" value="ECO:0007669"/>
    <property type="project" value="InterPro"/>
</dbReference>
<dbReference type="Proteomes" id="UP001163105">
    <property type="component" value="Unassembled WGS sequence"/>
</dbReference>
<dbReference type="PANTHER" id="PTHR34853:SF1">
    <property type="entry name" value="LIPASE 5"/>
    <property type="match status" value="1"/>
</dbReference>
<evidence type="ECO:0000313" key="3">
    <source>
        <dbReference type="EMBL" id="KAJ6437366.1"/>
    </source>
</evidence>
<keyword evidence="4" id="KW-1185">Reference proteome</keyword>
<sequence>MHKSLALLGLLPLVSARQASDLNITTDEARTHSCDAACESTYTNKTQPLDIAQFRREFDFDFYATAANFSGSKAGDLLKLAPVDPDSLNSKAGTTVYRIQYTSVDFDGSLVPVTGFVALPYARPLGSSSHYSHHVKSAGNETGGGRGGNGTRALFRLAAWAHGTSGIYLGCAPSNGPTLYDPSAWQALVDQGYAVVGTDYAGIGNNYTTHKFLSFNVHAADVYYSTVAARKAFPQTFSKEWFSVGHSQGGGTVWKLAESDYVQGKDSGYVGTVAIAPATYIVDMMLGNWDSYPSPGFAAFLPESVRRVFPSYKGSSILTDLMQSRMALAEKAQMCVGAMLGLSSDLKRHEIVSRERLRRHMPAYLEWQARTAPALGARSSSPILVVQGKNDSTVLASTTSEAVERACKAGSEVHYSVYPGIDHSPIVSASLFEWVRWIDARFDAAQGLTNASSRQHGANMKCSRTVLKPFDLANAKIPAEVM</sequence>
<feature type="chain" id="PRO_5044248237" evidence="1">
    <location>
        <begin position="17"/>
        <end position="482"/>
    </location>
</feature>
<keyword evidence="1" id="KW-0732">Signal</keyword>
<dbReference type="PANTHER" id="PTHR34853">
    <property type="match status" value="1"/>
</dbReference>
<evidence type="ECO:0000256" key="1">
    <source>
        <dbReference type="SAM" id="SignalP"/>
    </source>
</evidence>